<keyword evidence="5 11" id="KW-0444">Lipid biosynthesis</keyword>
<dbReference type="Pfam" id="PF06974">
    <property type="entry name" value="WS_DGAT_C"/>
    <property type="match status" value="1"/>
</dbReference>
<feature type="domain" description="O-acyltransferase WSD1-like N-terminal" evidence="13">
    <location>
        <begin position="32"/>
        <end position="281"/>
    </location>
</feature>
<comment type="similarity">
    <text evidence="3 11">Belongs to the long-chain O-acyltransferase family.</text>
</comment>
<keyword evidence="6 11" id="KW-0808">Transferase</keyword>
<dbReference type="Pfam" id="PF03007">
    <property type="entry name" value="WS_DGAT_cat"/>
    <property type="match status" value="1"/>
</dbReference>
<proteinExistence type="inferred from homology"/>
<comment type="caution">
    <text evidence="15">The sequence shown here is derived from an EMBL/GenBank/DDBJ whole genome shotgun (WGS) entry which is preliminary data.</text>
</comment>
<evidence type="ECO:0000256" key="7">
    <source>
        <dbReference type="ARBA" id="ARBA00022798"/>
    </source>
</evidence>
<keyword evidence="8 11" id="KW-0443">Lipid metabolism</keyword>
<comment type="pathway">
    <text evidence="2">Lipid metabolism.</text>
</comment>
<comment type="catalytic activity">
    <reaction evidence="10 11">
        <text>an acyl-CoA + a 1,2-diacyl-sn-glycerol = a triacyl-sn-glycerol + CoA</text>
        <dbReference type="Rhea" id="RHEA:10868"/>
        <dbReference type="ChEBI" id="CHEBI:17815"/>
        <dbReference type="ChEBI" id="CHEBI:57287"/>
        <dbReference type="ChEBI" id="CHEBI:58342"/>
        <dbReference type="ChEBI" id="CHEBI:64615"/>
        <dbReference type="EC" id="2.3.1.20"/>
    </reaction>
</comment>
<accession>A0ABW6IN04</accession>
<keyword evidence="9 11" id="KW-0012">Acyltransferase</keyword>
<evidence type="ECO:0000256" key="3">
    <source>
        <dbReference type="ARBA" id="ARBA00009587"/>
    </source>
</evidence>
<evidence type="ECO:0000256" key="12">
    <source>
        <dbReference type="SAM" id="MobiDB-lite"/>
    </source>
</evidence>
<dbReference type="PANTHER" id="PTHR31650">
    <property type="entry name" value="O-ACYLTRANSFERASE (WSD1-LIKE) FAMILY PROTEIN"/>
    <property type="match status" value="1"/>
</dbReference>
<dbReference type="EC" id="2.3.1.20" evidence="4 11"/>
<keyword evidence="7 11" id="KW-0319">Glycerol metabolism</keyword>
<dbReference type="SUPFAM" id="SSF52777">
    <property type="entry name" value="CoA-dependent acyltransferases"/>
    <property type="match status" value="2"/>
</dbReference>
<dbReference type="Proteomes" id="UP001600424">
    <property type="component" value="Unassembled WGS sequence"/>
</dbReference>
<dbReference type="Gene3D" id="3.30.559.30">
    <property type="entry name" value="Nonribosomal peptide synthetase, condensation domain"/>
    <property type="match status" value="1"/>
</dbReference>
<sequence length="486" mass="50645">MSSSELLAPERPAPARPDPKDPDPEDPAPELLAPLDLAFWHLESTDHPLHLGALAHFGPAPAPAGHEPPDVLDLLARRAAAVPRLRMRVRDVLLPVGGAAWSADPGFDVRRHVREVVLPGADFPAESARIAAELMEQPVERGRPPWEMYLLTGAPDGSFAVLVKLHHALADGMRAVAIGAGIFDEIAAGRRPAGRPRPVPPRSWLPAPGRLLDIARERLGDLGRAVEVGASVVGASVVRAARPAEALAAHSSGTRRIATVTLDLERVQRIRRATGGTANDVLLAVTAGALRRWFDGRGVPLPGTDPRALVPVSRRRPGAAPGPGNSLSGYLLDLPVTEPEPAARLAAVRHAMDRNKAAGPLKGAGAVALLADRLPPLAHRIGGPLASGAARLLFDVLITQVPLPRAALSLGGAPLRALFPMAPLARGQSLAVAMSPYGGRVHIGLVADGEAVPDLDALAAALAAELDLLDPPRTAAEPGPRPGPAD</sequence>
<evidence type="ECO:0000256" key="5">
    <source>
        <dbReference type="ARBA" id="ARBA00022516"/>
    </source>
</evidence>
<dbReference type="InterPro" id="IPR045034">
    <property type="entry name" value="O-acyltransferase_WSD1-like"/>
</dbReference>
<evidence type="ECO:0000256" key="10">
    <source>
        <dbReference type="ARBA" id="ARBA00048109"/>
    </source>
</evidence>
<dbReference type="PANTHER" id="PTHR31650:SF1">
    <property type="entry name" value="WAX ESTER SYNTHASE_DIACYLGLYCEROL ACYLTRANSFERASE 4-RELATED"/>
    <property type="match status" value="1"/>
</dbReference>
<name>A0ABW6IN04_STRWE</name>
<feature type="domain" description="O-acyltransferase WSD1 C-terminal" evidence="14">
    <location>
        <begin position="324"/>
        <end position="469"/>
    </location>
</feature>
<dbReference type="EMBL" id="JBHTRV010000003">
    <property type="protein sequence ID" value="MFE5978983.1"/>
    <property type="molecule type" value="Genomic_DNA"/>
</dbReference>
<reference evidence="15 16" key="1">
    <citation type="submission" date="2024-09" db="EMBL/GenBank/DDBJ databases">
        <title>The Natural Products Discovery Center: Release of the First 8490 Sequenced Strains for Exploring Actinobacteria Biosynthetic Diversity.</title>
        <authorList>
            <person name="Kalkreuter E."/>
            <person name="Kautsar S.A."/>
            <person name="Yang D."/>
            <person name="Bader C.D."/>
            <person name="Teijaro C.N."/>
            <person name="Fluegel L."/>
            <person name="Davis C.M."/>
            <person name="Simpson J.R."/>
            <person name="Lauterbach L."/>
            <person name="Steele A.D."/>
            <person name="Gui C."/>
            <person name="Meng S."/>
            <person name="Li G."/>
            <person name="Viehrig K."/>
            <person name="Ye F."/>
            <person name="Su P."/>
            <person name="Kiefer A.F."/>
            <person name="Nichols A."/>
            <person name="Cepeda A.J."/>
            <person name="Yan W."/>
            <person name="Fan B."/>
            <person name="Jiang Y."/>
            <person name="Adhikari A."/>
            <person name="Zheng C.-J."/>
            <person name="Schuster L."/>
            <person name="Cowan T.M."/>
            <person name="Smanski M.J."/>
            <person name="Chevrette M.G."/>
            <person name="De Carvalho L.P.S."/>
            <person name="Shen B."/>
        </authorList>
    </citation>
    <scope>NUCLEOTIDE SEQUENCE [LARGE SCALE GENOMIC DNA]</scope>
    <source>
        <strain evidence="15 16">NPDC056472</strain>
    </source>
</reference>
<evidence type="ECO:0000259" key="13">
    <source>
        <dbReference type="Pfam" id="PF03007"/>
    </source>
</evidence>
<organism evidence="15 16">
    <name type="scientific">Streptomyces wedmorensis</name>
    <dbReference type="NCBI Taxonomy" id="43759"/>
    <lineage>
        <taxon>Bacteria</taxon>
        <taxon>Bacillati</taxon>
        <taxon>Actinomycetota</taxon>
        <taxon>Actinomycetes</taxon>
        <taxon>Kitasatosporales</taxon>
        <taxon>Streptomycetaceae</taxon>
        <taxon>Streptomyces</taxon>
    </lineage>
</organism>
<dbReference type="InterPro" id="IPR004255">
    <property type="entry name" value="O-acyltransferase_WSD1_N"/>
</dbReference>
<evidence type="ECO:0000313" key="16">
    <source>
        <dbReference type="Proteomes" id="UP001600424"/>
    </source>
</evidence>
<dbReference type="InterPro" id="IPR009721">
    <property type="entry name" value="O-acyltransferase_WSD1_C"/>
</dbReference>
<protein>
    <recommendedName>
        <fullName evidence="4 11">Diacylglycerol O-acyltransferase</fullName>
        <ecNumber evidence="4 11">2.3.1.20</ecNumber>
    </recommendedName>
</protein>
<feature type="region of interest" description="Disordered" evidence="12">
    <location>
        <begin position="1"/>
        <end position="30"/>
    </location>
</feature>
<evidence type="ECO:0000313" key="15">
    <source>
        <dbReference type="EMBL" id="MFE5978983.1"/>
    </source>
</evidence>
<dbReference type="InterPro" id="IPR014292">
    <property type="entry name" value="Acyl_transf_WS/DGAT"/>
</dbReference>
<dbReference type="RefSeq" id="WP_386256216.1">
    <property type="nucleotide sequence ID" value="NZ_JBHTRV010000003.1"/>
</dbReference>
<evidence type="ECO:0000256" key="1">
    <source>
        <dbReference type="ARBA" id="ARBA00004771"/>
    </source>
</evidence>
<evidence type="ECO:0000256" key="11">
    <source>
        <dbReference type="RuleBase" id="RU361241"/>
    </source>
</evidence>
<comment type="pathway">
    <text evidence="1 11">Glycerolipid metabolism; triacylglycerol biosynthesis.</text>
</comment>
<feature type="compositionally biased region" description="Low complexity" evidence="12">
    <location>
        <begin position="1"/>
        <end position="10"/>
    </location>
</feature>
<evidence type="ECO:0000256" key="2">
    <source>
        <dbReference type="ARBA" id="ARBA00005189"/>
    </source>
</evidence>
<evidence type="ECO:0000256" key="6">
    <source>
        <dbReference type="ARBA" id="ARBA00022679"/>
    </source>
</evidence>
<evidence type="ECO:0000259" key="14">
    <source>
        <dbReference type="Pfam" id="PF06974"/>
    </source>
</evidence>
<gene>
    <name evidence="15" type="ORF">ACFQ63_04655</name>
</gene>
<evidence type="ECO:0000256" key="8">
    <source>
        <dbReference type="ARBA" id="ARBA00023098"/>
    </source>
</evidence>
<dbReference type="NCBIfam" id="TIGR02946">
    <property type="entry name" value="acyl_WS_DGAT"/>
    <property type="match status" value="1"/>
</dbReference>
<keyword evidence="16" id="KW-1185">Reference proteome</keyword>
<evidence type="ECO:0000256" key="4">
    <source>
        <dbReference type="ARBA" id="ARBA00013244"/>
    </source>
</evidence>
<evidence type="ECO:0000256" key="9">
    <source>
        <dbReference type="ARBA" id="ARBA00023315"/>
    </source>
</evidence>
<feature type="region of interest" description="Disordered" evidence="12">
    <location>
        <begin position="305"/>
        <end position="324"/>
    </location>
</feature>